<dbReference type="PhylomeDB" id="A0A0G4HUC5"/>
<gene>
    <name evidence="3" type="ORF">Cvel_8594</name>
</gene>
<dbReference type="PANTHER" id="PTHR13261">
    <property type="entry name" value="BRCA2 AND CDKN1A INTERACTING PROTEIN"/>
    <property type="match status" value="1"/>
</dbReference>
<organism evidence="3">
    <name type="scientific">Chromera velia CCMP2878</name>
    <dbReference type="NCBI Taxonomy" id="1169474"/>
    <lineage>
        <taxon>Eukaryota</taxon>
        <taxon>Sar</taxon>
        <taxon>Alveolata</taxon>
        <taxon>Colpodellida</taxon>
        <taxon>Chromeraceae</taxon>
        <taxon>Chromera</taxon>
    </lineage>
</organism>
<sequence length="448" mass="49179">MKSKRTEQSESAPGASSSEAPAAKKKKTQAGVEDEEEQEESEEEEGEFEGDGDGDEAMDEDEDDEDEDEEEEEDEDMDDEDEDGEEEEEEERGGEEAIACDFDFSDPSEKYFHSVKALVGGLLDGKEFNVSELADSICEQGNIGNVVTADGEEDVVAVLTILNIRQYKLGVFREIRKHLSEVARRHADPGVKNEIERLLALMDEDPPPIENPKANATSSSSSSSKANEKEKDDRGGAGAKKKKKKGTERGKEKEEKTKGKEVGLLINERVLNLPPPLVAPLVGEVLKDVDWSLEAEEMPEDERRFYRFSHLIGVSKFVKMPGNSGSSSASSSSSSGTATGKEKGKGGDSKGSAPTEVVFPYLETEFFLKHSLCSFSWPINEAVSTKAAGVSVKKSDAVKTLKRKKEEGQPHRVVFVLEYEKLKRVSRDLKALVAQEGGESDQEEEESP</sequence>
<proteinExistence type="inferred from homology"/>
<feature type="compositionally biased region" description="Basic and acidic residues" evidence="2">
    <location>
        <begin position="226"/>
        <end position="235"/>
    </location>
</feature>
<feature type="region of interest" description="Disordered" evidence="2">
    <location>
        <begin position="319"/>
        <end position="354"/>
    </location>
</feature>
<evidence type="ECO:0008006" key="4">
    <source>
        <dbReference type="Google" id="ProtNLM"/>
    </source>
</evidence>
<feature type="compositionally biased region" description="Basic and acidic residues" evidence="2">
    <location>
        <begin position="247"/>
        <end position="259"/>
    </location>
</feature>
<dbReference type="PANTHER" id="PTHR13261:SF0">
    <property type="entry name" value="BRCA2 AND CDKN1A-INTERACTING PROTEIN"/>
    <property type="match status" value="1"/>
</dbReference>
<feature type="compositionally biased region" description="Low complexity" evidence="2">
    <location>
        <begin position="324"/>
        <end position="339"/>
    </location>
</feature>
<dbReference type="GO" id="GO:0005634">
    <property type="term" value="C:nucleus"/>
    <property type="evidence" value="ECO:0007669"/>
    <property type="project" value="TreeGrafter"/>
</dbReference>
<feature type="compositionally biased region" description="Acidic residues" evidence="2">
    <location>
        <begin position="32"/>
        <end position="93"/>
    </location>
</feature>
<comment type="similarity">
    <text evidence="1">Belongs to the BCP1 family.</text>
</comment>
<dbReference type="VEuPathDB" id="CryptoDB:Cvel_8594"/>
<dbReference type="EMBL" id="CDMZ01003891">
    <property type="protein sequence ID" value="CEM47946.1"/>
    <property type="molecule type" value="Genomic_DNA"/>
</dbReference>
<reference evidence="3" key="1">
    <citation type="submission" date="2014-11" db="EMBL/GenBank/DDBJ databases">
        <authorList>
            <person name="Otto D Thomas"/>
            <person name="Naeem Raeece"/>
        </authorList>
    </citation>
    <scope>NUCLEOTIDE SEQUENCE</scope>
</reference>
<name>A0A0G4HUC5_9ALVE</name>
<protein>
    <recommendedName>
        <fullName evidence="4">Protein BCCIP homolog</fullName>
    </recommendedName>
</protein>
<feature type="region of interest" description="Disordered" evidence="2">
    <location>
        <begin position="204"/>
        <end position="259"/>
    </location>
</feature>
<dbReference type="AlphaFoldDB" id="A0A0G4HUC5"/>
<feature type="region of interest" description="Disordered" evidence="2">
    <location>
        <begin position="1"/>
        <end position="98"/>
    </location>
</feature>
<feature type="compositionally biased region" description="Low complexity" evidence="2">
    <location>
        <begin position="9"/>
        <end position="21"/>
    </location>
</feature>
<dbReference type="InterPro" id="IPR025602">
    <property type="entry name" value="BCP1_family"/>
</dbReference>
<evidence type="ECO:0000313" key="3">
    <source>
        <dbReference type="EMBL" id="CEM47946.1"/>
    </source>
</evidence>
<dbReference type="Pfam" id="PF13862">
    <property type="entry name" value="BCCIP"/>
    <property type="match status" value="2"/>
</dbReference>
<evidence type="ECO:0000256" key="1">
    <source>
        <dbReference type="ARBA" id="ARBA00006781"/>
    </source>
</evidence>
<evidence type="ECO:0000256" key="2">
    <source>
        <dbReference type="SAM" id="MobiDB-lite"/>
    </source>
</evidence>
<accession>A0A0G4HUC5</accession>